<sequence length="194" mass="20115">MGVALGVAFAASPAASADAIDDAWPYLDATSQYFPYYTATVLPSPALLPGTDSEYTFDQTYSYSDVPYLYDSAQYVVTSTVDGLAYPHVGTVLDSLLLLPIVPAVGGMVGAPMFTNVSLDDPVLGFADAFTVLNGFTNTYLSDSAGVKDVLSVYGLGSLTLFEFPAVEAGGTASESGDGFAQLLAELASITPSL</sequence>
<protein>
    <submittedName>
        <fullName evidence="1">Uncharacterized protein</fullName>
    </submittedName>
</protein>
<accession>A0A9X7ILB7</accession>
<keyword evidence="2" id="KW-1185">Reference proteome</keyword>
<organism evidence="1 2">
    <name type="scientific">Mycolicibacter virginiensis</name>
    <dbReference type="NCBI Taxonomy" id="1795032"/>
    <lineage>
        <taxon>Bacteria</taxon>
        <taxon>Bacillati</taxon>
        <taxon>Actinomycetota</taxon>
        <taxon>Actinomycetes</taxon>
        <taxon>Mycobacteriales</taxon>
        <taxon>Mycobacteriaceae</taxon>
        <taxon>Mycolicibacter</taxon>
    </lineage>
</organism>
<evidence type="ECO:0000313" key="1">
    <source>
        <dbReference type="EMBL" id="PQM51059.1"/>
    </source>
</evidence>
<dbReference type="RefSeq" id="WP_046286647.1">
    <property type="nucleotide sequence ID" value="NZ_CP092430.2"/>
</dbReference>
<proteinExistence type="predicted"/>
<gene>
    <name evidence="1" type="ORF">C5U48_17095</name>
</gene>
<dbReference type="Proteomes" id="UP000237911">
    <property type="component" value="Unassembled WGS sequence"/>
</dbReference>
<evidence type="ECO:0000313" key="2">
    <source>
        <dbReference type="Proteomes" id="UP000237911"/>
    </source>
</evidence>
<dbReference type="AlphaFoldDB" id="A0A9X7ILB7"/>
<comment type="caution">
    <text evidence="1">The sequence shown here is derived from an EMBL/GenBank/DDBJ whole genome shotgun (WGS) entry which is preliminary data.</text>
</comment>
<name>A0A9X7ILB7_9MYCO</name>
<dbReference type="EMBL" id="PUEV01000087">
    <property type="protein sequence ID" value="PQM51059.1"/>
    <property type="molecule type" value="Genomic_DNA"/>
</dbReference>
<reference evidence="1 2" key="1">
    <citation type="submission" date="2018-02" db="EMBL/GenBank/DDBJ databases">
        <title>Draft genome sequence of Mycobacterium virginiense isolated from mud of a swine farm in Japan.</title>
        <authorList>
            <person name="Ohya K."/>
        </authorList>
    </citation>
    <scope>NUCLEOTIDE SEQUENCE [LARGE SCALE GENOMIC DNA]</scope>
    <source>
        <strain evidence="1 2">GF75</strain>
    </source>
</reference>